<organism evidence="3 4">
    <name type="scientific">Parelaphostrongylus tenuis</name>
    <name type="common">Meningeal worm</name>
    <dbReference type="NCBI Taxonomy" id="148309"/>
    <lineage>
        <taxon>Eukaryota</taxon>
        <taxon>Metazoa</taxon>
        <taxon>Ecdysozoa</taxon>
        <taxon>Nematoda</taxon>
        <taxon>Chromadorea</taxon>
        <taxon>Rhabditida</taxon>
        <taxon>Rhabditina</taxon>
        <taxon>Rhabditomorpha</taxon>
        <taxon>Strongyloidea</taxon>
        <taxon>Metastrongylidae</taxon>
        <taxon>Parelaphostrongylus</taxon>
    </lineage>
</organism>
<dbReference type="AlphaFoldDB" id="A0AAD5R947"/>
<protein>
    <recommendedName>
        <fullName evidence="1">non-specific serine/threonine protein kinase</fullName>
        <ecNumber evidence="1">2.7.11.1</ecNumber>
    </recommendedName>
</protein>
<proteinExistence type="predicted"/>
<comment type="caution">
    <text evidence="3">The sequence shown here is derived from an EMBL/GenBank/DDBJ whole genome shotgun (WGS) entry which is preliminary data.</text>
</comment>
<reference evidence="3" key="1">
    <citation type="submission" date="2021-06" db="EMBL/GenBank/DDBJ databases">
        <title>Parelaphostrongylus tenuis whole genome reference sequence.</title>
        <authorList>
            <person name="Garwood T.J."/>
            <person name="Larsen P.A."/>
            <person name="Fountain-Jones N.M."/>
            <person name="Garbe J.R."/>
            <person name="Macchietto M.G."/>
            <person name="Kania S.A."/>
            <person name="Gerhold R.W."/>
            <person name="Richards J.E."/>
            <person name="Wolf T.M."/>
        </authorList>
    </citation>
    <scope>NUCLEOTIDE SEQUENCE</scope>
    <source>
        <strain evidence="3">MNPRO001-30</strain>
        <tissue evidence="3">Meninges</tissue>
    </source>
</reference>
<dbReference type="InterPro" id="IPR050235">
    <property type="entry name" value="CK1_Ser-Thr_kinase"/>
</dbReference>
<name>A0AAD5R947_PARTN</name>
<dbReference type="PROSITE" id="PS50011">
    <property type="entry name" value="PROTEIN_KINASE_DOM"/>
    <property type="match status" value="1"/>
</dbReference>
<evidence type="ECO:0000313" key="4">
    <source>
        <dbReference type="Proteomes" id="UP001196413"/>
    </source>
</evidence>
<dbReference type="EC" id="2.7.11.1" evidence="1"/>
<keyword evidence="4" id="KW-1185">Reference proteome</keyword>
<dbReference type="InterPro" id="IPR011009">
    <property type="entry name" value="Kinase-like_dom_sf"/>
</dbReference>
<dbReference type="InterPro" id="IPR000719">
    <property type="entry name" value="Prot_kinase_dom"/>
</dbReference>
<dbReference type="EMBL" id="JAHQIW010006862">
    <property type="protein sequence ID" value="KAJ1370799.1"/>
    <property type="molecule type" value="Genomic_DNA"/>
</dbReference>
<dbReference type="Pfam" id="PF00069">
    <property type="entry name" value="Pkinase"/>
    <property type="match status" value="1"/>
</dbReference>
<dbReference type="InterPro" id="IPR008271">
    <property type="entry name" value="Ser/Thr_kinase_AS"/>
</dbReference>
<dbReference type="Proteomes" id="UP001196413">
    <property type="component" value="Unassembled WGS sequence"/>
</dbReference>
<evidence type="ECO:0000259" key="2">
    <source>
        <dbReference type="PROSITE" id="PS50011"/>
    </source>
</evidence>
<evidence type="ECO:0000313" key="3">
    <source>
        <dbReference type="EMBL" id="KAJ1370799.1"/>
    </source>
</evidence>
<gene>
    <name evidence="3" type="ORF">KIN20_032602</name>
</gene>
<sequence length="97" mass="11161">MVITLCDKDLLTLRREYGGEPFSESTTLRLAIGTLYAIKQLHEIGYVHRDIKPENFMIGKFGSDRRRVYLIDFGNSPGDLQYFALIQFSKHAAFVDM</sequence>
<dbReference type="SUPFAM" id="SSF56112">
    <property type="entry name" value="Protein kinase-like (PK-like)"/>
    <property type="match status" value="1"/>
</dbReference>
<dbReference type="PANTHER" id="PTHR11909">
    <property type="entry name" value="CASEIN KINASE-RELATED"/>
    <property type="match status" value="1"/>
</dbReference>
<dbReference type="GO" id="GO:0005524">
    <property type="term" value="F:ATP binding"/>
    <property type="evidence" value="ECO:0007669"/>
    <property type="project" value="InterPro"/>
</dbReference>
<accession>A0AAD5R947</accession>
<dbReference type="GO" id="GO:0004674">
    <property type="term" value="F:protein serine/threonine kinase activity"/>
    <property type="evidence" value="ECO:0007669"/>
    <property type="project" value="UniProtKB-EC"/>
</dbReference>
<dbReference type="PROSITE" id="PS00108">
    <property type="entry name" value="PROTEIN_KINASE_ST"/>
    <property type="match status" value="1"/>
</dbReference>
<feature type="domain" description="Protein kinase" evidence="2">
    <location>
        <begin position="1"/>
        <end position="97"/>
    </location>
</feature>
<evidence type="ECO:0000256" key="1">
    <source>
        <dbReference type="ARBA" id="ARBA00012513"/>
    </source>
</evidence>
<dbReference type="Gene3D" id="1.10.510.10">
    <property type="entry name" value="Transferase(Phosphotransferase) domain 1"/>
    <property type="match status" value="1"/>
</dbReference>